<protein>
    <recommendedName>
        <fullName evidence="3">ASCH domain protein</fullName>
    </recommendedName>
</protein>
<name>A0A518I8Y3_9PLAN</name>
<evidence type="ECO:0000313" key="1">
    <source>
        <dbReference type="EMBL" id="QDV49576.1"/>
    </source>
</evidence>
<evidence type="ECO:0008006" key="3">
    <source>
        <dbReference type="Google" id="ProtNLM"/>
    </source>
</evidence>
<dbReference type="Proteomes" id="UP000318313">
    <property type="component" value="Chromosome"/>
</dbReference>
<proteinExistence type="predicted"/>
<gene>
    <name evidence="1" type="ORF">Enr17x_15960</name>
</gene>
<organism evidence="1 2">
    <name type="scientific">Gimesia fumaroli</name>
    <dbReference type="NCBI Taxonomy" id="2527976"/>
    <lineage>
        <taxon>Bacteria</taxon>
        <taxon>Pseudomonadati</taxon>
        <taxon>Planctomycetota</taxon>
        <taxon>Planctomycetia</taxon>
        <taxon>Planctomycetales</taxon>
        <taxon>Planctomycetaceae</taxon>
        <taxon>Gimesia</taxon>
    </lineage>
</organism>
<evidence type="ECO:0000313" key="2">
    <source>
        <dbReference type="Proteomes" id="UP000318313"/>
    </source>
</evidence>
<sequence>MKERGLICHGRSINNIIDGLKTHTRRVAKGFEAYDEIEHLIDRETGEYFWRCWTDAGPYRKYKDVTCPHGQPGDRLWIRETWLELDSDHYVLPGKPKLLMVDCMKYPMRNGISYRAGVDAEGDEIREEYGYKWKSPLFMPKSYSRLTLEIKDVRLERVCNIRPADARKEGYEDINAFFEGWDEINAKRGYSAESNPFVWVIEFERIKD</sequence>
<reference evidence="1 2" key="1">
    <citation type="submission" date="2019-03" db="EMBL/GenBank/DDBJ databases">
        <title>Deep-cultivation of Planctomycetes and their phenomic and genomic characterization uncovers novel biology.</title>
        <authorList>
            <person name="Wiegand S."/>
            <person name="Jogler M."/>
            <person name="Boedeker C."/>
            <person name="Pinto D."/>
            <person name="Vollmers J."/>
            <person name="Rivas-Marin E."/>
            <person name="Kohn T."/>
            <person name="Peeters S.H."/>
            <person name="Heuer A."/>
            <person name="Rast P."/>
            <person name="Oberbeckmann S."/>
            <person name="Bunk B."/>
            <person name="Jeske O."/>
            <person name="Meyerdierks A."/>
            <person name="Storesund J.E."/>
            <person name="Kallscheuer N."/>
            <person name="Luecker S."/>
            <person name="Lage O.M."/>
            <person name="Pohl T."/>
            <person name="Merkel B.J."/>
            <person name="Hornburger P."/>
            <person name="Mueller R.-W."/>
            <person name="Bruemmer F."/>
            <person name="Labrenz M."/>
            <person name="Spormann A.M."/>
            <person name="Op den Camp H."/>
            <person name="Overmann J."/>
            <person name="Amann R."/>
            <person name="Jetten M.S.M."/>
            <person name="Mascher T."/>
            <person name="Medema M.H."/>
            <person name="Devos D.P."/>
            <person name="Kaster A.-K."/>
            <person name="Ovreas L."/>
            <person name="Rohde M."/>
            <person name="Galperin M.Y."/>
            <person name="Jogler C."/>
        </authorList>
    </citation>
    <scope>NUCLEOTIDE SEQUENCE [LARGE SCALE GENOMIC DNA]</scope>
    <source>
        <strain evidence="1 2">Enr17</strain>
    </source>
</reference>
<accession>A0A518I8Y3</accession>
<dbReference type="OrthoDB" id="72471at2"/>
<dbReference type="KEGG" id="gfm:Enr17x_15960"/>
<dbReference type="EMBL" id="CP037452">
    <property type="protein sequence ID" value="QDV49576.1"/>
    <property type="molecule type" value="Genomic_DNA"/>
</dbReference>
<dbReference type="AlphaFoldDB" id="A0A518I8Y3"/>
<keyword evidence="2" id="KW-1185">Reference proteome</keyword>
<dbReference type="RefSeq" id="WP_145307440.1">
    <property type="nucleotide sequence ID" value="NZ_CP037452.1"/>
</dbReference>